<evidence type="ECO:0000313" key="1">
    <source>
        <dbReference type="EMBL" id="KAG0712629.1"/>
    </source>
</evidence>
<proteinExistence type="predicted"/>
<dbReference type="PROSITE" id="PS00626">
    <property type="entry name" value="RCC1_2"/>
    <property type="match status" value="1"/>
</dbReference>
<dbReference type="Gene3D" id="2.130.10.30">
    <property type="entry name" value="Regulator of chromosome condensation 1/beta-lactamase-inhibitor protein II"/>
    <property type="match status" value="1"/>
</dbReference>
<dbReference type="InterPro" id="IPR000408">
    <property type="entry name" value="Reg_chr_condens"/>
</dbReference>
<dbReference type="Proteomes" id="UP000770661">
    <property type="component" value="Unassembled WGS sequence"/>
</dbReference>
<dbReference type="InterPro" id="IPR009091">
    <property type="entry name" value="RCC1/BLIP-II"/>
</dbReference>
<reference evidence="1" key="1">
    <citation type="submission" date="2020-07" db="EMBL/GenBank/DDBJ databases">
        <title>The High-quality genome of the commercially important snow crab, Chionoecetes opilio.</title>
        <authorList>
            <person name="Jeong J.-H."/>
            <person name="Ryu S."/>
        </authorList>
    </citation>
    <scope>NUCLEOTIDE SEQUENCE</scope>
    <source>
        <strain evidence="1">MADBK_172401_WGS</strain>
        <tissue evidence="1">Digestive gland</tissue>
    </source>
</reference>
<dbReference type="AlphaFoldDB" id="A0A8J4XTI6"/>
<sequence>MAPQLSHLFLKLNSLLKPDKNSTLGLGENTKSSTTAKEVKALEGSHVQQITCGMGHTVLLVREETEQDKEILDRLKEITLGGHHLSKHNYLCVEQSNMSRRAGMPGGQCSRRTNSAGCL</sequence>
<name>A0A8J4XTI6_CHIOP</name>
<evidence type="ECO:0000313" key="2">
    <source>
        <dbReference type="Proteomes" id="UP000770661"/>
    </source>
</evidence>
<comment type="caution">
    <text evidence="1">The sequence shown here is derived from an EMBL/GenBank/DDBJ whole genome shotgun (WGS) entry which is preliminary data.</text>
</comment>
<keyword evidence="2" id="KW-1185">Reference proteome</keyword>
<protein>
    <submittedName>
        <fullName evidence="1">Protein RCC2</fullName>
    </submittedName>
</protein>
<gene>
    <name evidence="1" type="primary">rcc2_1</name>
    <name evidence="1" type="ORF">GWK47_018050</name>
</gene>
<accession>A0A8J4XTI6</accession>
<dbReference type="OrthoDB" id="297375at2759"/>
<dbReference type="EMBL" id="JACEEZ010022251">
    <property type="protein sequence ID" value="KAG0712629.1"/>
    <property type="molecule type" value="Genomic_DNA"/>
</dbReference>
<organism evidence="1 2">
    <name type="scientific">Chionoecetes opilio</name>
    <name type="common">Atlantic snow crab</name>
    <name type="synonym">Cancer opilio</name>
    <dbReference type="NCBI Taxonomy" id="41210"/>
    <lineage>
        <taxon>Eukaryota</taxon>
        <taxon>Metazoa</taxon>
        <taxon>Ecdysozoa</taxon>
        <taxon>Arthropoda</taxon>
        <taxon>Crustacea</taxon>
        <taxon>Multicrustacea</taxon>
        <taxon>Malacostraca</taxon>
        <taxon>Eumalacostraca</taxon>
        <taxon>Eucarida</taxon>
        <taxon>Decapoda</taxon>
        <taxon>Pleocyemata</taxon>
        <taxon>Brachyura</taxon>
        <taxon>Eubrachyura</taxon>
        <taxon>Majoidea</taxon>
        <taxon>Majidae</taxon>
        <taxon>Chionoecetes</taxon>
    </lineage>
</organism>